<proteinExistence type="predicted"/>
<gene>
    <name evidence="1" type="ORF">UT27_C0008G0048</name>
</gene>
<reference evidence="1 2" key="1">
    <citation type="journal article" date="2015" name="Nature">
        <title>rRNA introns, odd ribosomes, and small enigmatic genomes across a large radiation of phyla.</title>
        <authorList>
            <person name="Brown C.T."/>
            <person name="Hug L.A."/>
            <person name="Thomas B.C."/>
            <person name="Sharon I."/>
            <person name="Castelle C.J."/>
            <person name="Singh A."/>
            <person name="Wilkins M.J."/>
            <person name="Williams K.H."/>
            <person name="Banfield J.F."/>
        </authorList>
    </citation>
    <scope>NUCLEOTIDE SEQUENCE [LARGE SCALE GENOMIC DNA]</scope>
</reference>
<evidence type="ECO:0000313" key="2">
    <source>
        <dbReference type="Proteomes" id="UP000033998"/>
    </source>
</evidence>
<sequence length="122" mass="14177">MSLIGIVIMIGRKLEVVENGQMPDNGYKHPFVGDMQNIKEIITVNTKKYGHLTVVTILRFYIRGTNLLKNSYEKIKIKIDNIGKDKHADGEKKEISKFLKIIGDYKHKIREIKHKIKEEENL</sequence>
<dbReference type="Proteomes" id="UP000033998">
    <property type="component" value="Unassembled WGS sequence"/>
</dbReference>
<comment type="caution">
    <text evidence="1">The sequence shown here is derived from an EMBL/GenBank/DDBJ whole genome shotgun (WGS) entry which is preliminary data.</text>
</comment>
<evidence type="ECO:0000313" key="1">
    <source>
        <dbReference type="EMBL" id="KKR01428.1"/>
    </source>
</evidence>
<dbReference type="EMBL" id="LBWE01000008">
    <property type="protein sequence ID" value="KKR01428.1"/>
    <property type="molecule type" value="Genomic_DNA"/>
</dbReference>
<dbReference type="AlphaFoldDB" id="A0A837HS64"/>
<name>A0A837HS64_9BACT</name>
<accession>A0A837HS64</accession>
<protein>
    <submittedName>
        <fullName evidence="1">Uncharacterized protein</fullName>
    </submittedName>
</protein>
<organism evidence="1 2">
    <name type="scientific">Candidatus Nomurabacteria bacterium GW2011_GWD2_39_12</name>
    <dbReference type="NCBI Taxonomy" id="1618759"/>
    <lineage>
        <taxon>Bacteria</taxon>
        <taxon>Candidatus Nomuraibacteriota</taxon>
    </lineage>
</organism>